<gene>
    <name evidence="3" type="ORF">EAH88_18095</name>
</gene>
<dbReference type="SUPFAM" id="SSF46689">
    <property type="entry name" value="Homeodomain-like"/>
    <property type="match status" value="1"/>
</dbReference>
<protein>
    <submittedName>
        <fullName evidence="3">Fis family transcriptional regulator</fullName>
    </submittedName>
</protein>
<dbReference type="Proteomes" id="UP000319486">
    <property type="component" value="Unassembled WGS sequence"/>
</dbReference>
<feature type="domain" description="DNA binding HTH" evidence="2">
    <location>
        <begin position="72"/>
        <end position="110"/>
    </location>
</feature>
<evidence type="ECO:0000313" key="4">
    <source>
        <dbReference type="Proteomes" id="UP000319486"/>
    </source>
</evidence>
<feature type="compositionally biased region" description="Low complexity" evidence="1">
    <location>
        <begin position="18"/>
        <end position="43"/>
    </location>
</feature>
<dbReference type="InterPro" id="IPR002197">
    <property type="entry name" value="HTH_Fis"/>
</dbReference>
<dbReference type="InterPro" id="IPR009057">
    <property type="entry name" value="Homeodomain-like_sf"/>
</dbReference>
<dbReference type="OrthoDB" id="9802388at2"/>
<organism evidence="3 4">
    <name type="scientific">Rhodanobacter glycinis</name>
    <dbReference type="NCBI Taxonomy" id="582702"/>
    <lineage>
        <taxon>Bacteria</taxon>
        <taxon>Pseudomonadati</taxon>
        <taxon>Pseudomonadota</taxon>
        <taxon>Gammaproteobacteria</taxon>
        <taxon>Lysobacterales</taxon>
        <taxon>Rhodanobacteraceae</taxon>
        <taxon>Rhodanobacter</taxon>
    </lineage>
</organism>
<proteinExistence type="predicted"/>
<accession>A0A502F6Q8</accession>
<dbReference type="Gene3D" id="1.10.10.60">
    <property type="entry name" value="Homeodomain-like"/>
    <property type="match status" value="1"/>
</dbReference>
<name>A0A502F6Q8_9GAMM</name>
<feature type="region of interest" description="Disordered" evidence="1">
    <location>
        <begin position="1"/>
        <end position="43"/>
    </location>
</feature>
<dbReference type="RefSeq" id="WP_140655857.1">
    <property type="nucleotide sequence ID" value="NZ_RCZB01000008.1"/>
</dbReference>
<dbReference type="PANTHER" id="PTHR47918:SF1">
    <property type="entry name" value="DNA-BINDING PROTEIN FIS"/>
    <property type="match status" value="1"/>
</dbReference>
<dbReference type="Pfam" id="PF02954">
    <property type="entry name" value="HTH_8"/>
    <property type="match status" value="1"/>
</dbReference>
<dbReference type="PANTHER" id="PTHR47918">
    <property type="entry name" value="DNA-BINDING PROTEIN FIS"/>
    <property type="match status" value="1"/>
</dbReference>
<evidence type="ECO:0000256" key="1">
    <source>
        <dbReference type="SAM" id="MobiDB-lite"/>
    </source>
</evidence>
<dbReference type="AlphaFoldDB" id="A0A502F6Q8"/>
<dbReference type="GO" id="GO:0043565">
    <property type="term" value="F:sequence-specific DNA binding"/>
    <property type="evidence" value="ECO:0007669"/>
    <property type="project" value="InterPro"/>
</dbReference>
<dbReference type="InterPro" id="IPR050207">
    <property type="entry name" value="Trans_regulatory_Fis"/>
</dbReference>
<comment type="caution">
    <text evidence="3">The sequence shown here is derived from an EMBL/GenBank/DDBJ whole genome shotgun (WGS) entry which is preliminary data.</text>
</comment>
<keyword evidence="4" id="KW-1185">Reference proteome</keyword>
<dbReference type="PRINTS" id="PR01590">
    <property type="entry name" value="HTHFIS"/>
</dbReference>
<reference evidence="3 4" key="1">
    <citation type="journal article" date="2019" name="Environ. Microbiol.">
        <title>Species interactions and distinct microbial communities in high Arctic permafrost affected cryosols are associated with the CH4 and CO2 gas fluxes.</title>
        <authorList>
            <person name="Altshuler I."/>
            <person name="Hamel J."/>
            <person name="Turney S."/>
            <person name="Magnuson E."/>
            <person name="Levesque R."/>
            <person name="Greer C."/>
            <person name="Whyte L.G."/>
        </authorList>
    </citation>
    <scope>NUCLEOTIDE SEQUENCE [LARGE SCALE GENOMIC DNA]</scope>
    <source>
        <strain evidence="3 4">S13Y</strain>
    </source>
</reference>
<evidence type="ECO:0000313" key="3">
    <source>
        <dbReference type="EMBL" id="TPG04262.1"/>
    </source>
</evidence>
<dbReference type="EMBL" id="RCZO01000014">
    <property type="protein sequence ID" value="TPG04262.1"/>
    <property type="molecule type" value="Genomic_DNA"/>
</dbReference>
<sequence>MSVNAVRLPVAEAAKQTSSQSAGSQGACLQSAGSNSASSNSALSECVSRTVRRYLADIGDTECTEGLHALVLREVEVPLLREVLAFHDGNQSRAASALGINRATLRKKLATHGLL</sequence>
<evidence type="ECO:0000259" key="2">
    <source>
        <dbReference type="Pfam" id="PF02954"/>
    </source>
</evidence>